<proteinExistence type="predicted"/>
<dbReference type="Proteomes" id="UP001348369">
    <property type="component" value="Chromosome"/>
</dbReference>
<protein>
    <submittedName>
        <fullName evidence="1">Uncharacterized protein</fullName>
    </submittedName>
</protein>
<sequence length="194" mass="21973">MRQDLDCGYYTWDHLAALPLGGTPKLTVRERLDELAAQAAREGDEPWRDAWDRARAVVTSALGDTEISTTGYTTSGEEYVDGSGALAIGFYLLARERSEPVAALTRDDVEELAGDWRDFTQPQMKERWTDRLEAIGHRLDDPNDPVMVRWRALCYEHPEPDPDNPDASTYRVGHAGETGLRPLLSQHHRDHLRF</sequence>
<gene>
    <name evidence="1" type="ORF">OG835_34390</name>
</gene>
<dbReference type="EMBL" id="CP109109">
    <property type="protein sequence ID" value="WSC01596.1"/>
    <property type="molecule type" value="Genomic_DNA"/>
</dbReference>
<evidence type="ECO:0000313" key="1">
    <source>
        <dbReference type="EMBL" id="WSC01596.1"/>
    </source>
</evidence>
<keyword evidence="2" id="KW-1185">Reference proteome</keyword>
<accession>A0ACD4ZTU8</accession>
<organism evidence="1 2">
    <name type="scientific">Streptomyces scopuliridis</name>
    <dbReference type="NCBI Taxonomy" id="452529"/>
    <lineage>
        <taxon>Bacteria</taxon>
        <taxon>Bacillati</taxon>
        <taxon>Actinomycetota</taxon>
        <taxon>Actinomycetes</taxon>
        <taxon>Kitasatosporales</taxon>
        <taxon>Streptomycetaceae</taxon>
        <taxon>Streptomyces</taxon>
    </lineage>
</organism>
<reference evidence="1" key="1">
    <citation type="submission" date="2022-10" db="EMBL/GenBank/DDBJ databases">
        <title>The complete genomes of actinobacterial strains from the NBC collection.</title>
        <authorList>
            <person name="Joergensen T.S."/>
            <person name="Alvarez Arevalo M."/>
            <person name="Sterndorff E.B."/>
            <person name="Faurdal D."/>
            <person name="Vuksanovic O."/>
            <person name="Mourched A.-S."/>
            <person name="Charusanti P."/>
            <person name="Shaw S."/>
            <person name="Blin K."/>
            <person name="Weber T."/>
        </authorList>
    </citation>
    <scope>NUCLEOTIDE SEQUENCE</scope>
    <source>
        <strain evidence="1">NBC 01771</strain>
    </source>
</reference>
<evidence type="ECO:0000313" key="2">
    <source>
        <dbReference type="Proteomes" id="UP001348369"/>
    </source>
</evidence>
<name>A0ACD4ZTU8_9ACTN</name>